<dbReference type="AlphaFoldDB" id="M0MG92"/>
<dbReference type="CDD" id="cd00454">
    <property type="entry name" value="TrHb1_N"/>
    <property type="match status" value="1"/>
</dbReference>
<dbReference type="PATRIC" id="fig|1227455.4.peg.1784"/>
<keyword evidence="5" id="KW-0408">Iron</keyword>
<dbReference type="InterPro" id="IPR016339">
    <property type="entry name" value="Hemoglobin_trunc_I"/>
</dbReference>
<dbReference type="Pfam" id="PF01152">
    <property type="entry name" value="Bac_globin"/>
    <property type="match status" value="1"/>
</dbReference>
<evidence type="ECO:0000256" key="2">
    <source>
        <dbReference type="ARBA" id="ARBA00022448"/>
    </source>
</evidence>
<evidence type="ECO:0000256" key="1">
    <source>
        <dbReference type="ARBA" id="ARBA00009660"/>
    </source>
</evidence>
<dbReference type="GO" id="GO:0019825">
    <property type="term" value="F:oxygen binding"/>
    <property type="evidence" value="ECO:0007669"/>
    <property type="project" value="InterPro"/>
</dbReference>
<evidence type="ECO:0000313" key="7">
    <source>
        <dbReference type="Proteomes" id="UP000011669"/>
    </source>
</evidence>
<dbReference type="Gene3D" id="1.10.490.10">
    <property type="entry name" value="Globins"/>
    <property type="match status" value="1"/>
</dbReference>
<comment type="similarity">
    <text evidence="1">Belongs to the truncated hemoglobin family. Group I subfamily.</text>
</comment>
<evidence type="ECO:0000256" key="4">
    <source>
        <dbReference type="ARBA" id="ARBA00022723"/>
    </source>
</evidence>
<keyword evidence="7" id="KW-1185">Reference proteome</keyword>
<gene>
    <name evidence="6" type="ORF">C449_08714</name>
</gene>
<keyword evidence="2" id="KW-0813">Transport</keyword>
<reference evidence="6 7" key="1">
    <citation type="journal article" date="2014" name="PLoS Genet.">
        <title>Phylogenetically driven sequencing of extremely halophilic archaea reveals strategies for static and dynamic osmo-response.</title>
        <authorList>
            <person name="Becker E.A."/>
            <person name="Seitzer P.M."/>
            <person name="Tritt A."/>
            <person name="Larsen D."/>
            <person name="Krusor M."/>
            <person name="Yao A.I."/>
            <person name="Wu D."/>
            <person name="Madern D."/>
            <person name="Eisen J.A."/>
            <person name="Darling A.E."/>
            <person name="Facciotti M.T."/>
        </authorList>
    </citation>
    <scope>NUCLEOTIDE SEQUENCE [LARGE SCALE GENOMIC DNA]</scope>
    <source>
        <strain evidence="6 7">DSM 5350</strain>
    </source>
</reference>
<dbReference type="STRING" id="1227455.C449_08714"/>
<dbReference type="PIRSF" id="PIRSF002030">
    <property type="entry name" value="Globin_Protozoa/Cyanobacteria"/>
    <property type="match status" value="1"/>
</dbReference>
<accession>M0MG92</accession>
<dbReference type="EMBL" id="AOMD01000021">
    <property type="protein sequence ID" value="EMA44726.1"/>
    <property type="molecule type" value="Genomic_DNA"/>
</dbReference>
<evidence type="ECO:0000256" key="5">
    <source>
        <dbReference type="ARBA" id="ARBA00023004"/>
    </source>
</evidence>
<dbReference type="InterPro" id="IPR001486">
    <property type="entry name" value="Hemoglobin_trunc"/>
</dbReference>
<dbReference type="GO" id="GO:0046872">
    <property type="term" value="F:metal ion binding"/>
    <property type="evidence" value="ECO:0007669"/>
    <property type="project" value="UniProtKB-KW"/>
</dbReference>
<evidence type="ECO:0000256" key="3">
    <source>
        <dbReference type="ARBA" id="ARBA00022617"/>
    </source>
</evidence>
<dbReference type="Proteomes" id="UP000011669">
    <property type="component" value="Unassembled WGS sequence"/>
</dbReference>
<dbReference type="GO" id="GO:0020037">
    <property type="term" value="F:heme binding"/>
    <property type="evidence" value="ECO:0007669"/>
    <property type="project" value="InterPro"/>
</dbReference>
<proteinExistence type="inferred from homology"/>
<keyword evidence="4" id="KW-0479">Metal-binding</keyword>
<comment type="caution">
    <text evidence="6">The sequence shown here is derived from an EMBL/GenBank/DDBJ whole genome shotgun (WGS) entry which is preliminary data.</text>
</comment>
<keyword evidence="3" id="KW-0349">Heme</keyword>
<name>M0MG92_9EURY</name>
<organism evidence="6 7">
    <name type="scientific">Halococcus saccharolyticus DSM 5350</name>
    <dbReference type="NCBI Taxonomy" id="1227455"/>
    <lineage>
        <taxon>Archaea</taxon>
        <taxon>Methanobacteriati</taxon>
        <taxon>Methanobacteriota</taxon>
        <taxon>Stenosarchaea group</taxon>
        <taxon>Halobacteria</taxon>
        <taxon>Halobacteriales</taxon>
        <taxon>Halococcaceae</taxon>
        <taxon>Halococcus</taxon>
    </lineage>
</organism>
<evidence type="ECO:0000313" key="6">
    <source>
        <dbReference type="EMBL" id="EMA44726.1"/>
    </source>
</evidence>
<sequence length="128" mass="13891">MPVRIVTRMSESSLYTEIGGRDAVVAVVDDFYDRVLDDDRLAGFFEDTAMDDLRAHQIAFVSSVAGGPVEYTGDDMRAAHAHLDIADEDFDAVAGHLEAALRENGVRSENVAAIVEEVAALRDPIVGR</sequence>
<dbReference type="InParanoid" id="M0MG92"/>
<dbReference type="InterPro" id="IPR012292">
    <property type="entry name" value="Globin/Proto"/>
</dbReference>
<dbReference type="InterPro" id="IPR009050">
    <property type="entry name" value="Globin-like_sf"/>
</dbReference>
<protein>
    <submittedName>
        <fullName evidence="6">Myoglobin</fullName>
    </submittedName>
</protein>
<dbReference type="SUPFAM" id="SSF46458">
    <property type="entry name" value="Globin-like"/>
    <property type="match status" value="1"/>
</dbReference>